<dbReference type="EMBL" id="CP033578">
    <property type="protein sequence ID" value="AYV24392.1"/>
    <property type="molecule type" value="Genomic_DNA"/>
</dbReference>
<protein>
    <submittedName>
        <fullName evidence="1">Uncharacterized protein</fullName>
    </submittedName>
</protein>
<dbReference type="Proteomes" id="UP000279760">
    <property type="component" value="Chromosome 2"/>
</dbReference>
<organism evidence="1 2">
    <name type="scientific">Vibrio mediterranei</name>
    <dbReference type="NCBI Taxonomy" id="689"/>
    <lineage>
        <taxon>Bacteria</taxon>
        <taxon>Pseudomonadati</taxon>
        <taxon>Pseudomonadota</taxon>
        <taxon>Gammaproteobacteria</taxon>
        <taxon>Vibrionales</taxon>
        <taxon>Vibrionaceae</taxon>
        <taxon>Vibrio</taxon>
    </lineage>
</organism>
<sequence length="353" mass="38099">MKFNILAVSIACATMSFGTMAADIKAGPGTLTLGGNMRIDMNATKQSVDLKTSTTKLKSDKTTLNTNGRLSFTADYIVEQNGYKMKARVNPLLKTDGTVTMDDAYLDLKKTGNTYLGAQLGRFEALDLSPLQIDIFVDDADTASLVDGELFAGHYRGNKYRGRFDGAALLYAGNDLIKFETNVVFVDQKDKNSNVALRPVLTVTPSKSFSISAGLEKGFDDASKDKDELGLATTANVKFGLASLNLSYAYKTSKPLLKGTSTRVDTKLHTFGTNIAAYGFGLGAFYTTANNEVKNGSVGDVNLFTTYAGYEHKDFLVDSLTASTGAYYTSAKADKVSGDVSEYGARVRLQYNF</sequence>
<evidence type="ECO:0000313" key="1">
    <source>
        <dbReference type="EMBL" id="AYV24392.1"/>
    </source>
</evidence>
<reference evidence="1 2" key="1">
    <citation type="submission" date="2018-11" db="EMBL/GenBank/DDBJ databases">
        <title>Complete Genome Sequence of Vbrio mediterranei 117-T6: a Potential Pathogen Bacteria Isolated from the Conchocelis of Pyropia.</title>
        <authorList>
            <person name="Liu Q."/>
        </authorList>
    </citation>
    <scope>NUCLEOTIDE SEQUENCE [LARGE SCALE GENOMIC DNA]</scope>
    <source>
        <strain evidence="1 2">117-T6</strain>
    </source>
</reference>
<gene>
    <name evidence="1" type="ORF">ECB94_24365</name>
</gene>
<dbReference type="SUPFAM" id="SSF56935">
    <property type="entry name" value="Porins"/>
    <property type="match status" value="1"/>
</dbReference>
<dbReference type="Pfam" id="PF16966">
    <property type="entry name" value="Porin_8"/>
    <property type="match status" value="1"/>
</dbReference>
<dbReference type="RefSeq" id="WP_006070478.1">
    <property type="nucleotide sequence ID" value="NZ_CP033578.1"/>
</dbReference>
<accession>A0A3G4VLA5</accession>
<dbReference type="InterPro" id="IPR016963">
    <property type="entry name" value="Glycoporin_RafY"/>
</dbReference>
<dbReference type="AlphaFoldDB" id="A0A3G4VLA5"/>
<proteinExistence type="predicted"/>
<evidence type="ECO:0000313" key="2">
    <source>
        <dbReference type="Proteomes" id="UP000279760"/>
    </source>
</evidence>
<name>A0A3G4VLA5_9VIBR</name>